<dbReference type="Gene3D" id="3.30.450.20">
    <property type="entry name" value="PAS domain"/>
    <property type="match status" value="3"/>
</dbReference>
<evidence type="ECO:0000256" key="12">
    <source>
        <dbReference type="ARBA" id="ARBA00022989"/>
    </source>
</evidence>
<evidence type="ECO:0000256" key="11">
    <source>
        <dbReference type="ARBA" id="ARBA00022840"/>
    </source>
</evidence>
<dbReference type="Pfam" id="PF00072">
    <property type="entry name" value="Response_reg"/>
    <property type="match status" value="1"/>
</dbReference>
<organism evidence="23 24">
    <name type="scientific">Thioploca ingrica</name>
    <dbReference type="NCBI Taxonomy" id="40754"/>
    <lineage>
        <taxon>Bacteria</taxon>
        <taxon>Pseudomonadati</taxon>
        <taxon>Pseudomonadota</taxon>
        <taxon>Gammaproteobacteria</taxon>
        <taxon>Thiotrichales</taxon>
        <taxon>Thiotrichaceae</taxon>
        <taxon>Thioploca</taxon>
    </lineage>
</organism>
<dbReference type="GO" id="GO:0006355">
    <property type="term" value="P:regulation of DNA-templated transcription"/>
    <property type="evidence" value="ECO:0007669"/>
    <property type="project" value="InterPro"/>
</dbReference>
<evidence type="ECO:0000259" key="19">
    <source>
        <dbReference type="PROSITE" id="PS50110"/>
    </source>
</evidence>
<dbReference type="InterPro" id="IPR035965">
    <property type="entry name" value="PAS-like_dom_sf"/>
</dbReference>
<dbReference type="GO" id="GO:0005886">
    <property type="term" value="C:plasma membrane"/>
    <property type="evidence" value="ECO:0007669"/>
    <property type="project" value="UniProtKB-SubCell"/>
</dbReference>
<dbReference type="SMART" id="SM00091">
    <property type="entry name" value="PAS"/>
    <property type="match status" value="2"/>
</dbReference>
<dbReference type="InterPro" id="IPR036890">
    <property type="entry name" value="HATPase_C_sf"/>
</dbReference>
<dbReference type="PRINTS" id="PR00344">
    <property type="entry name" value="BCTRLSENSOR"/>
</dbReference>
<feature type="domain" description="Histidine kinase" evidence="18">
    <location>
        <begin position="835"/>
        <end position="1054"/>
    </location>
</feature>
<dbReference type="InterPro" id="IPR000014">
    <property type="entry name" value="PAS"/>
</dbReference>
<sequence>MLLLLEGIKLIGIPFTAYPGTLTQLKLEAFKGLNLIADLKKERLLRWLKERRNNLQLTVANERIIDGVNRILRDIQQLTIPEVTGTTLWPLLRQQDSYHTLFRCLDTIRSVYEIYNKIQLLDAKTGVVVISTTETDQGKDLSQQDYFQTALNHPQESYISDIVSVDTQPRPVIYFSYALKNHANEILAVLVMEGDSQDIIQPLQHRGQGLGETGETLLVNQENVILTPLKPNQPPVPSAQLVAQGQQEEITATDDYQGKPVLAAYRYIPLSSTRGWWLIVQRDQAELFAPLRQELFYYFLISLLGIVLFIGIITLLTQKLTYSLRLLTQTASQVIQGQFQVRAPVISTDEIGLLATTFNTMLHQLQNWYKELEKQVAVRTIALNQANEQLQTEIGQHQQTESELQKRTQDLSKRVKELNCLYEISYLTEEYNHLPYLQNKFCQEIVNLMTAAWQYPEITCVRLMLNEITFTSTHFQATPWQQSCEIWVREQKVGCLEVYYLEKKPPRDEGPFLREERNLLNLIVERLSRILERQHAEVALRESETRYRTLLETIPYGIIEHDISGIITFSNRAHAKMLGVAPAERIGKPIWELFHSEAERQQLPHFLATLVAKQPPPQPHFTTLRVHTGQLIEIQVDWNYKRNPTGQVIGFISVLTDITERKRTEEKLRKLSRAVEQSPSVVVITDTDANIEYVNPKFTEITGYAVEEVIGKKPNLLKSGETPVEEYQRLWKTITQGGEWRGEFHNKKKNGELYWESASISPIFDAEGIITHYLAVKEDITKRKYIEEKLAEERHNLENTVAIRTQELRLTLQKVEEANLRLEAANQAKSKFLSSMSHELRTPLTAILGFAELLAEQFFGQLNEKQLSYVAQIDSSGKHLLNLINDLLNVAKIDAGAMELELEPAAVNDFIQPTVAMMASQFKKKAIQVVTHLEPNLPSGAVDVKKCKQIMLNLLSNALKYTPSGGKVEIRASQANNQFHLAVTDTGIGIGTHEIDKIFSEFYQTDRVRDAQMGGIGIGLALTRRLVELQGGKIEVNSEIGVGSTFWFTIPIKKLPMSIKIDDQEIEFLGNIPRGHRILVVEDNEINRLMIVDLLSVYDHQVIIATNGQEAIELAQIHQPELIFMDIRMPVMDGLEATRRLREIAAFNHVPIIALTASVGLEAEERQVAMGCTEHIAKPIQSKELIAILRRYLIPKSKT</sequence>
<dbReference type="InterPro" id="IPR036097">
    <property type="entry name" value="HisK_dim/P_sf"/>
</dbReference>
<dbReference type="InterPro" id="IPR033479">
    <property type="entry name" value="dCache_1"/>
</dbReference>
<dbReference type="GO" id="GO:0000155">
    <property type="term" value="F:phosphorelay sensor kinase activity"/>
    <property type="evidence" value="ECO:0007669"/>
    <property type="project" value="InterPro"/>
</dbReference>
<feature type="domain" description="PAS" evidence="20">
    <location>
        <begin position="667"/>
        <end position="712"/>
    </location>
</feature>
<evidence type="ECO:0000256" key="14">
    <source>
        <dbReference type="ARBA" id="ARBA00023136"/>
    </source>
</evidence>
<dbReference type="Gene3D" id="1.10.287.130">
    <property type="match status" value="1"/>
</dbReference>
<dbReference type="InterPro" id="IPR003660">
    <property type="entry name" value="HAMP_dom"/>
</dbReference>
<dbReference type="FunFam" id="1.10.287.130:FF:000001">
    <property type="entry name" value="Two-component sensor histidine kinase"/>
    <property type="match status" value="1"/>
</dbReference>
<dbReference type="SMART" id="SM00086">
    <property type="entry name" value="PAC"/>
    <property type="match status" value="2"/>
</dbReference>
<comment type="catalytic activity">
    <reaction evidence="1">
        <text>ATP + protein L-histidine = ADP + protein N-phospho-L-histidine.</text>
        <dbReference type="EC" id="2.7.13.3"/>
    </reaction>
</comment>
<evidence type="ECO:0000256" key="7">
    <source>
        <dbReference type="ARBA" id="ARBA00022679"/>
    </source>
</evidence>
<dbReference type="Gene3D" id="6.10.340.10">
    <property type="match status" value="1"/>
</dbReference>
<evidence type="ECO:0000259" key="21">
    <source>
        <dbReference type="PROSITE" id="PS50113"/>
    </source>
</evidence>
<protein>
    <recommendedName>
        <fullName evidence="4">histidine kinase</fullName>
        <ecNumber evidence="4">2.7.13.3</ecNumber>
    </recommendedName>
</protein>
<dbReference type="SUPFAM" id="SSF55874">
    <property type="entry name" value="ATPase domain of HSP90 chaperone/DNA topoisomerase II/histidine kinase"/>
    <property type="match status" value="1"/>
</dbReference>
<dbReference type="Proteomes" id="UP000031623">
    <property type="component" value="Chromosome"/>
</dbReference>
<evidence type="ECO:0000256" key="3">
    <source>
        <dbReference type="ARBA" id="ARBA00004651"/>
    </source>
</evidence>
<dbReference type="Pfam" id="PF00512">
    <property type="entry name" value="HisKA"/>
    <property type="match status" value="1"/>
</dbReference>
<dbReference type="CDD" id="cd00082">
    <property type="entry name" value="HisKA"/>
    <property type="match status" value="1"/>
</dbReference>
<dbReference type="SMART" id="SM00448">
    <property type="entry name" value="REC"/>
    <property type="match status" value="1"/>
</dbReference>
<keyword evidence="8 17" id="KW-0812">Transmembrane</keyword>
<keyword evidence="12 17" id="KW-1133">Transmembrane helix</keyword>
<dbReference type="PROSITE" id="PS50110">
    <property type="entry name" value="RESPONSE_REGULATORY"/>
    <property type="match status" value="1"/>
</dbReference>
<dbReference type="InterPro" id="IPR001789">
    <property type="entry name" value="Sig_transdc_resp-reg_receiver"/>
</dbReference>
<dbReference type="HOGENOM" id="CLU_270942_0_0_6"/>
<keyword evidence="6 15" id="KW-0597">Phosphoprotein</keyword>
<keyword evidence="14 17" id="KW-0472">Membrane</keyword>
<feature type="modified residue" description="4-aspartylphosphate" evidence="15">
    <location>
        <position position="1126"/>
    </location>
</feature>
<evidence type="ECO:0000256" key="8">
    <source>
        <dbReference type="ARBA" id="ARBA00022692"/>
    </source>
</evidence>
<dbReference type="NCBIfam" id="TIGR00229">
    <property type="entry name" value="sensory_box"/>
    <property type="match status" value="2"/>
</dbReference>
<keyword evidence="11" id="KW-0067">ATP-binding</keyword>
<evidence type="ECO:0000256" key="13">
    <source>
        <dbReference type="ARBA" id="ARBA00023012"/>
    </source>
</evidence>
<comment type="subcellular location">
    <subcellularLocation>
        <location evidence="3">Cell membrane</location>
        <topology evidence="3">Multi-pass membrane protein</topology>
    </subcellularLocation>
    <subcellularLocation>
        <location evidence="2">Membrane raft</location>
        <topology evidence="2">Multi-pass membrane protein</topology>
    </subcellularLocation>
</comment>
<dbReference type="SUPFAM" id="SSF55785">
    <property type="entry name" value="PYP-like sensor domain (PAS domain)"/>
    <property type="match status" value="2"/>
</dbReference>
<evidence type="ECO:0000256" key="2">
    <source>
        <dbReference type="ARBA" id="ARBA00004314"/>
    </source>
</evidence>
<dbReference type="GO" id="GO:0045121">
    <property type="term" value="C:membrane raft"/>
    <property type="evidence" value="ECO:0007669"/>
    <property type="project" value="UniProtKB-SubCell"/>
</dbReference>
<dbReference type="AlphaFoldDB" id="A0A090ACH7"/>
<dbReference type="Pfam" id="PF02743">
    <property type="entry name" value="dCache_1"/>
    <property type="match status" value="1"/>
</dbReference>
<keyword evidence="13" id="KW-0902">Two-component regulatory system</keyword>
<keyword evidence="5" id="KW-1003">Cell membrane</keyword>
<evidence type="ECO:0000256" key="9">
    <source>
        <dbReference type="ARBA" id="ARBA00022741"/>
    </source>
</evidence>
<evidence type="ECO:0000256" key="17">
    <source>
        <dbReference type="SAM" id="Phobius"/>
    </source>
</evidence>
<feature type="transmembrane region" description="Helical" evidence="17">
    <location>
        <begin position="295"/>
        <end position="316"/>
    </location>
</feature>
<dbReference type="InterPro" id="IPR004358">
    <property type="entry name" value="Sig_transdc_His_kin-like_C"/>
</dbReference>
<dbReference type="GO" id="GO:0009927">
    <property type="term" value="F:histidine phosphotransfer kinase activity"/>
    <property type="evidence" value="ECO:0007669"/>
    <property type="project" value="TreeGrafter"/>
</dbReference>
<feature type="domain" description="PAC" evidence="21">
    <location>
        <begin position="617"/>
        <end position="670"/>
    </location>
</feature>
<dbReference type="CDD" id="cd16922">
    <property type="entry name" value="HATPase_EvgS-ArcB-TorS-like"/>
    <property type="match status" value="1"/>
</dbReference>
<accession>A0A090ACH7</accession>
<evidence type="ECO:0000256" key="4">
    <source>
        <dbReference type="ARBA" id="ARBA00012438"/>
    </source>
</evidence>
<dbReference type="PROSITE" id="PS50885">
    <property type="entry name" value="HAMP"/>
    <property type="match status" value="1"/>
</dbReference>
<dbReference type="InterPro" id="IPR005467">
    <property type="entry name" value="His_kinase_dom"/>
</dbReference>
<gene>
    <name evidence="23" type="ORF">THII_1131</name>
</gene>
<dbReference type="SMART" id="SM00388">
    <property type="entry name" value="HisKA"/>
    <property type="match status" value="1"/>
</dbReference>
<dbReference type="SMART" id="SM00304">
    <property type="entry name" value="HAMP"/>
    <property type="match status" value="1"/>
</dbReference>
<keyword evidence="7" id="KW-0808">Transferase</keyword>
<dbReference type="GO" id="GO:0005524">
    <property type="term" value="F:ATP binding"/>
    <property type="evidence" value="ECO:0007669"/>
    <property type="project" value="UniProtKB-KW"/>
</dbReference>
<feature type="coiled-coil region" evidence="16">
    <location>
        <begin position="369"/>
        <end position="407"/>
    </location>
</feature>
<dbReference type="SUPFAM" id="SSF52172">
    <property type="entry name" value="CheY-like"/>
    <property type="match status" value="1"/>
</dbReference>
<reference evidence="23 24" key="1">
    <citation type="journal article" date="2014" name="ISME J.">
        <title>Ecophysiology of Thioploca ingrica as revealed by the complete genome sequence supplemented with proteomic evidence.</title>
        <authorList>
            <person name="Kojima H."/>
            <person name="Ogura Y."/>
            <person name="Yamamoto N."/>
            <person name="Togashi T."/>
            <person name="Mori H."/>
            <person name="Watanabe T."/>
            <person name="Nemoto F."/>
            <person name="Kurokawa K."/>
            <person name="Hayashi T."/>
            <person name="Fukui M."/>
        </authorList>
    </citation>
    <scope>NUCLEOTIDE SEQUENCE [LARGE SCALE GENOMIC DNA]</scope>
</reference>
<dbReference type="PANTHER" id="PTHR43047">
    <property type="entry name" value="TWO-COMPONENT HISTIDINE PROTEIN KINASE"/>
    <property type="match status" value="1"/>
</dbReference>
<dbReference type="InterPro" id="IPR003594">
    <property type="entry name" value="HATPase_dom"/>
</dbReference>
<proteinExistence type="predicted"/>
<dbReference type="EC" id="2.7.13.3" evidence="4"/>
<dbReference type="PROSITE" id="PS50112">
    <property type="entry name" value="PAS"/>
    <property type="match status" value="2"/>
</dbReference>
<feature type="domain" description="Response regulatory" evidence="19">
    <location>
        <begin position="1077"/>
        <end position="1193"/>
    </location>
</feature>
<dbReference type="SUPFAM" id="SSF158472">
    <property type="entry name" value="HAMP domain-like"/>
    <property type="match status" value="1"/>
</dbReference>
<dbReference type="PROSITE" id="PS50109">
    <property type="entry name" value="HIS_KIN"/>
    <property type="match status" value="1"/>
</dbReference>
<dbReference type="InterPro" id="IPR001610">
    <property type="entry name" value="PAC"/>
</dbReference>
<keyword evidence="10 23" id="KW-0418">Kinase</keyword>
<dbReference type="Pfam" id="PF00989">
    <property type="entry name" value="PAS"/>
    <property type="match status" value="1"/>
</dbReference>
<dbReference type="CDD" id="cd00130">
    <property type="entry name" value="PAS"/>
    <property type="match status" value="2"/>
</dbReference>
<dbReference type="PROSITE" id="PS50113">
    <property type="entry name" value="PAC"/>
    <property type="match status" value="2"/>
</dbReference>
<evidence type="ECO:0000259" key="22">
    <source>
        <dbReference type="PROSITE" id="PS50885"/>
    </source>
</evidence>
<dbReference type="KEGG" id="tig:THII_1131"/>
<dbReference type="SMART" id="SM00387">
    <property type="entry name" value="HATPase_c"/>
    <property type="match status" value="1"/>
</dbReference>
<evidence type="ECO:0000256" key="15">
    <source>
        <dbReference type="PROSITE-ProRule" id="PRU00169"/>
    </source>
</evidence>
<evidence type="ECO:0000256" key="6">
    <source>
        <dbReference type="ARBA" id="ARBA00022553"/>
    </source>
</evidence>
<evidence type="ECO:0000256" key="1">
    <source>
        <dbReference type="ARBA" id="ARBA00000085"/>
    </source>
</evidence>
<evidence type="ECO:0000256" key="16">
    <source>
        <dbReference type="SAM" id="Coils"/>
    </source>
</evidence>
<feature type="domain" description="HAMP" evidence="22">
    <location>
        <begin position="318"/>
        <end position="370"/>
    </location>
</feature>
<dbReference type="Gene3D" id="3.40.50.2300">
    <property type="match status" value="1"/>
</dbReference>
<dbReference type="STRING" id="40754.THII_1131"/>
<evidence type="ECO:0000313" key="24">
    <source>
        <dbReference type="Proteomes" id="UP000031623"/>
    </source>
</evidence>
<dbReference type="InterPro" id="IPR000700">
    <property type="entry name" value="PAS-assoc_C"/>
</dbReference>
<feature type="domain" description="PAC" evidence="21">
    <location>
        <begin position="740"/>
        <end position="792"/>
    </location>
</feature>
<dbReference type="Gene3D" id="3.30.565.10">
    <property type="entry name" value="Histidine kinase-like ATPase, C-terminal domain"/>
    <property type="match status" value="1"/>
</dbReference>
<dbReference type="PANTHER" id="PTHR43047:SF63">
    <property type="entry name" value="HISTIDINE KINASE"/>
    <property type="match status" value="1"/>
</dbReference>
<dbReference type="FunFam" id="3.30.565.10:FF:000023">
    <property type="entry name" value="PAS domain-containing sensor histidine kinase"/>
    <property type="match status" value="1"/>
</dbReference>
<dbReference type="Pfam" id="PF13426">
    <property type="entry name" value="PAS_9"/>
    <property type="match status" value="1"/>
</dbReference>
<evidence type="ECO:0000256" key="10">
    <source>
        <dbReference type="ARBA" id="ARBA00022777"/>
    </source>
</evidence>
<dbReference type="CDD" id="cd12914">
    <property type="entry name" value="PDC1_DGC_like"/>
    <property type="match status" value="1"/>
</dbReference>
<keyword evidence="9" id="KW-0547">Nucleotide-binding</keyword>
<dbReference type="EMBL" id="AP014633">
    <property type="protein sequence ID" value="BAP55428.1"/>
    <property type="molecule type" value="Genomic_DNA"/>
</dbReference>
<evidence type="ECO:0000313" key="23">
    <source>
        <dbReference type="EMBL" id="BAP55428.1"/>
    </source>
</evidence>
<keyword evidence="24" id="KW-1185">Reference proteome</keyword>
<dbReference type="Pfam" id="PF02518">
    <property type="entry name" value="HATPase_c"/>
    <property type="match status" value="1"/>
</dbReference>
<evidence type="ECO:0000259" key="20">
    <source>
        <dbReference type="PROSITE" id="PS50112"/>
    </source>
</evidence>
<dbReference type="CDD" id="cd06225">
    <property type="entry name" value="HAMP"/>
    <property type="match status" value="1"/>
</dbReference>
<name>A0A090ACH7_9GAMM</name>
<dbReference type="SUPFAM" id="SSF47384">
    <property type="entry name" value="Homodimeric domain of signal transducing histidine kinase"/>
    <property type="match status" value="1"/>
</dbReference>
<dbReference type="InterPro" id="IPR011006">
    <property type="entry name" value="CheY-like_superfamily"/>
</dbReference>
<keyword evidence="16" id="KW-0175">Coiled coil</keyword>
<evidence type="ECO:0000256" key="5">
    <source>
        <dbReference type="ARBA" id="ARBA00022475"/>
    </source>
</evidence>
<dbReference type="InterPro" id="IPR013767">
    <property type="entry name" value="PAS_fold"/>
</dbReference>
<evidence type="ECO:0000259" key="18">
    <source>
        <dbReference type="PROSITE" id="PS50109"/>
    </source>
</evidence>
<feature type="domain" description="PAS" evidence="20">
    <location>
        <begin position="543"/>
        <end position="597"/>
    </location>
</feature>
<dbReference type="InterPro" id="IPR003661">
    <property type="entry name" value="HisK_dim/P_dom"/>
</dbReference>
<dbReference type="Pfam" id="PF00672">
    <property type="entry name" value="HAMP"/>
    <property type="match status" value="1"/>
</dbReference>